<protein>
    <recommendedName>
        <fullName evidence="3">Secreted protein</fullName>
    </recommendedName>
</protein>
<organism evidence="1 2">
    <name type="scientific">Timema podura</name>
    <name type="common">Walking stick</name>
    <dbReference type="NCBI Taxonomy" id="61482"/>
    <lineage>
        <taxon>Eukaryota</taxon>
        <taxon>Metazoa</taxon>
        <taxon>Ecdysozoa</taxon>
        <taxon>Arthropoda</taxon>
        <taxon>Hexapoda</taxon>
        <taxon>Insecta</taxon>
        <taxon>Pterygota</taxon>
        <taxon>Neoptera</taxon>
        <taxon>Polyneoptera</taxon>
        <taxon>Phasmatodea</taxon>
        <taxon>Timematodea</taxon>
        <taxon>Timematoidea</taxon>
        <taxon>Timematidae</taxon>
        <taxon>Timema</taxon>
    </lineage>
</organism>
<evidence type="ECO:0000313" key="1">
    <source>
        <dbReference type="EMBL" id="CAG2068553.1"/>
    </source>
</evidence>
<sequence length="111" mass="12770">MVGLLVLAVVLSVAYLYLRKPANRSQLRSKLSSLCPGRRHEGFFQYSRNTLLVVVREQWGVQLLFVRRKTRMAGEMSCNIVKPPHALSRLILSNKQKISFSCVDVKHKCWL</sequence>
<gene>
    <name evidence="1" type="ORF">TPAB3V08_LOCUS15496</name>
</gene>
<reference evidence="1" key="1">
    <citation type="submission" date="2021-03" db="EMBL/GenBank/DDBJ databases">
        <authorList>
            <person name="Tran Van P."/>
        </authorList>
    </citation>
    <scope>NUCLEOTIDE SEQUENCE</scope>
</reference>
<keyword evidence="2" id="KW-1185">Reference proteome</keyword>
<evidence type="ECO:0008006" key="3">
    <source>
        <dbReference type="Google" id="ProtNLM"/>
    </source>
</evidence>
<dbReference type="Proteomes" id="UP001153148">
    <property type="component" value="Unassembled WGS sequence"/>
</dbReference>
<proteinExistence type="predicted"/>
<comment type="caution">
    <text evidence="1">The sequence shown here is derived from an EMBL/GenBank/DDBJ whole genome shotgun (WGS) entry which is preliminary data.</text>
</comment>
<evidence type="ECO:0000313" key="2">
    <source>
        <dbReference type="Proteomes" id="UP001153148"/>
    </source>
</evidence>
<name>A0ABN7PSJ8_TIMPD</name>
<accession>A0ABN7PSJ8</accession>
<dbReference type="EMBL" id="CAJPIN010093978">
    <property type="protein sequence ID" value="CAG2068553.1"/>
    <property type="molecule type" value="Genomic_DNA"/>
</dbReference>